<evidence type="ECO:0000313" key="7">
    <source>
        <dbReference type="EMBL" id="KAA8496817.1"/>
    </source>
</evidence>
<dbReference type="InterPro" id="IPR038765">
    <property type="entry name" value="Papain-like_cys_pep_sf"/>
</dbReference>
<evidence type="ECO:0000256" key="5">
    <source>
        <dbReference type="SAM" id="MobiDB-lite"/>
    </source>
</evidence>
<evidence type="ECO:0000313" key="8">
    <source>
        <dbReference type="Proteomes" id="UP000324585"/>
    </source>
</evidence>
<dbReference type="Pfam" id="PF02902">
    <property type="entry name" value="Peptidase_C48"/>
    <property type="match status" value="1"/>
</dbReference>
<evidence type="ECO:0000256" key="2">
    <source>
        <dbReference type="ARBA" id="ARBA00022670"/>
    </source>
</evidence>
<feature type="compositionally biased region" description="Basic and acidic residues" evidence="5">
    <location>
        <begin position="21"/>
        <end position="47"/>
    </location>
</feature>
<comment type="caution">
    <text evidence="7">The sequence shown here is derived from an EMBL/GenBank/DDBJ whole genome shotgun (WGS) entry which is preliminary data.</text>
</comment>
<protein>
    <submittedName>
        <fullName evidence="7">Ubiquitin-like-specific protease ESD4</fullName>
    </submittedName>
</protein>
<accession>A0A5J4Z2D2</accession>
<organism evidence="7 8">
    <name type="scientific">Porphyridium purpureum</name>
    <name type="common">Red alga</name>
    <name type="synonym">Porphyridium cruentum</name>
    <dbReference type="NCBI Taxonomy" id="35688"/>
    <lineage>
        <taxon>Eukaryota</taxon>
        <taxon>Rhodophyta</taxon>
        <taxon>Bangiophyceae</taxon>
        <taxon>Porphyridiales</taxon>
        <taxon>Porphyridiaceae</taxon>
        <taxon>Porphyridium</taxon>
    </lineage>
</organism>
<dbReference type="PROSITE" id="PS50600">
    <property type="entry name" value="ULP_PROTEASE"/>
    <property type="match status" value="1"/>
</dbReference>
<dbReference type="PANTHER" id="PTHR12606:SF1">
    <property type="entry name" value="UBIQUITIN-LIKE-SPECIFIC PROTEASE 1A"/>
    <property type="match status" value="1"/>
</dbReference>
<feature type="region of interest" description="Disordered" evidence="5">
    <location>
        <begin position="1"/>
        <end position="48"/>
    </location>
</feature>
<sequence>MLDEGMMALDSQFGANNTGLEVRDGSANRDGDTSPKREPAGTRRCGDQSRALMQSLDTVDLVSSSGTEAVNSPSSEATLIRPTSISRREHIPRRASVQPNTAKVVDMIDLVSCSESEDDLTEPVMSLRGDKQEHAQASLDHALRRLGSLSVTRTDRETFCGLASQVSSIRMRWRTERLAPPTGEKLNDVLKWAFRGPQKYPLVTVKAAKITLQREDMCRLRGSSWLNDELVNSYVALLNARNAARREENASCGHNSRPCVQRVYCFTSFFYARLNATKAGYDYDGVRRWTTRAKVDVLSTDILLIPVNLGNTHWVLVSINMRRQSIHYLDSMSSPDSLSSFVMASLARWLDDEVNNKHPGATESGLNRAAGPWSCSSWPRKVLRHLPRQRDGGSCGVFMLMFAESIEWQGHDREFDFNHSHIPALRQRVCLELLGERLCTYEPCVS</sequence>
<keyword evidence="2 7" id="KW-0645">Protease</keyword>
<gene>
    <name evidence="7" type="ORF">FVE85_0546</name>
</gene>
<keyword evidence="4" id="KW-0788">Thiol protease</keyword>
<keyword evidence="8" id="KW-1185">Reference proteome</keyword>
<evidence type="ECO:0000256" key="4">
    <source>
        <dbReference type="ARBA" id="ARBA00022807"/>
    </source>
</evidence>
<feature type="domain" description="Ubiquitin-like protease family profile" evidence="6">
    <location>
        <begin position="210"/>
        <end position="406"/>
    </location>
</feature>
<keyword evidence="3" id="KW-0378">Hydrolase</keyword>
<dbReference type="PANTHER" id="PTHR12606">
    <property type="entry name" value="SENTRIN/SUMO-SPECIFIC PROTEASE"/>
    <property type="match status" value="1"/>
</dbReference>
<dbReference type="SUPFAM" id="SSF54001">
    <property type="entry name" value="Cysteine proteinases"/>
    <property type="match status" value="1"/>
</dbReference>
<comment type="similarity">
    <text evidence="1">Belongs to the peptidase C48 family.</text>
</comment>
<evidence type="ECO:0000256" key="1">
    <source>
        <dbReference type="ARBA" id="ARBA00005234"/>
    </source>
</evidence>
<dbReference type="Proteomes" id="UP000324585">
    <property type="component" value="Unassembled WGS sequence"/>
</dbReference>
<proteinExistence type="inferred from homology"/>
<dbReference type="GO" id="GO:0016929">
    <property type="term" value="F:deSUMOylase activity"/>
    <property type="evidence" value="ECO:0007669"/>
    <property type="project" value="TreeGrafter"/>
</dbReference>
<dbReference type="OrthoDB" id="1939479at2759"/>
<dbReference type="Gene3D" id="3.40.395.10">
    <property type="entry name" value="Adenoviral Proteinase, Chain A"/>
    <property type="match status" value="1"/>
</dbReference>
<dbReference type="GO" id="GO:0005634">
    <property type="term" value="C:nucleus"/>
    <property type="evidence" value="ECO:0007669"/>
    <property type="project" value="TreeGrafter"/>
</dbReference>
<evidence type="ECO:0000256" key="3">
    <source>
        <dbReference type="ARBA" id="ARBA00022801"/>
    </source>
</evidence>
<reference evidence="8" key="1">
    <citation type="journal article" date="2019" name="Nat. Commun.">
        <title>Expansion of phycobilisome linker gene families in mesophilic red algae.</title>
        <authorList>
            <person name="Lee J."/>
            <person name="Kim D."/>
            <person name="Bhattacharya D."/>
            <person name="Yoon H.S."/>
        </authorList>
    </citation>
    <scope>NUCLEOTIDE SEQUENCE [LARGE SCALE GENOMIC DNA]</scope>
    <source>
        <strain evidence="8">CCMP 1328</strain>
    </source>
</reference>
<evidence type="ECO:0000259" key="6">
    <source>
        <dbReference type="PROSITE" id="PS50600"/>
    </source>
</evidence>
<dbReference type="InterPro" id="IPR003653">
    <property type="entry name" value="Peptidase_C48_C"/>
</dbReference>
<dbReference type="GO" id="GO:0016926">
    <property type="term" value="P:protein desumoylation"/>
    <property type="evidence" value="ECO:0007669"/>
    <property type="project" value="TreeGrafter"/>
</dbReference>
<name>A0A5J4Z2D2_PORPP</name>
<dbReference type="GO" id="GO:0006508">
    <property type="term" value="P:proteolysis"/>
    <property type="evidence" value="ECO:0007669"/>
    <property type="project" value="UniProtKB-KW"/>
</dbReference>
<dbReference type="EMBL" id="VRMN01000002">
    <property type="protein sequence ID" value="KAA8496817.1"/>
    <property type="molecule type" value="Genomic_DNA"/>
</dbReference>
<dbReference type="AlphaFoldDB" id="A0A5J4Z2D2"/>